<keyword evidence="10" id="KW-1185">Reference proteome</keyword>
<organism evidence="9 10">
    <name type="scientific">Colletotrichum shisoi</name>
    <dbReference type="NCBI Taxonomy" id="2078593"/>
    <lineage>
        <taxon>Eukaryota</taxon>
        <taxon>Fungi</taxon>
        <taxon>Dikarya</taxon>
        <taxon>Ascomycota</taxon>
        <taxon>Pezizomycotina</taxon>
        <taxon>Sordariomycetes</taxon>
        <taxon>Hypocreomycetidae</taxon>
        <taxon>Glomerellales</taxon>
        <taxon>Glomerellaceae</taxon>
        <taxon>Colletotrichum</taxon>
        <taxon>Colletotrichum destructivum species complex</taxon>
    </lineage>
</organism>
<dbReference type="GO" id="GO:0016705">
    <property type="term" value="F:oxidoreductase activity, acting on paired donors, with incorporation or reduction of molecular oxygen"/>
    <property type="evidence" value="ECO:0007669"/>
    <property type="project" value="InterPro"/>
</dbReference>
<feature type="non-terminal residue" evidence="9">
    <location>
        <position position="556"/>
    </location>
</feature>
<dbReference type="EMBL" id="PUHP01000551">
    <property type="protein sequence ID" value="TQN69223.1"/>
    <property type="molecule type" value="Genomic_DNA"/>
</dbReference>
<dbReference type="GO" id="GO:0004497">
    <property type="term" value="F:monooxygenase activity"/>
    <property type="evidence" value="ECO:0007669"/>
    <property type="project" value="UniProtKB-KW"/>
</dbReference>
<reference evidence="9 10" key="1">
    <citation type="journal article" date="2019" name="Sci. Rep.">
        <title>Colletotrichum shisoi sp. nov., an anthracnose pathogen of Perilla frutescens in Japan: molecular phylogenetic, morphological and genomic evidence.</title>
        <authorList>
            <person name="Gan P."/>
            <person name="Tsushima A."/>
            <person name="Hiroyama R."/>
            <person name="Narusaka M."/>
            <person name="Takano Y."/>
            <person name="Narusaka Y."/>
            <person name="Kawaradani M."/>
            <person name="Damm U."/>
            <person name="Shirasu K."/>
        </authorList>
    </citation>
    <scope>NUCLEOTIDE SEQUENCE [LARGE SCALE GENOMIC DNA]</scope>
    <source>
        <strain evidence="9 10">PG-2018a</strain>
    </source>
</reference>
<proteinExistence type="inferred from homology"/>
<dbReference type="GO" id="GO:0020037">
    <property type="term" value="F:heme binding"/>
    <property type="evidence" value="ECO:0007669"/>
    <property type="project" value="InterPro"/>
</dbReference>
<dbReference type="Gene3D" id="1.10.630.10">
    <property type="entry name" value="Cytochrome P450"/>
    <property type="match status" value="1"/>
</dbReference>
<evidence type="ECO:0000256" key="1">
    <source>
        <dbReference type="ARBA" id="ARBA00001971"/>
    </source>
</evidence>
<dbReference type="PRINTS" id="PR00463">
    <property type="entry name" value="EP450I"/>
</dbReference>
<gene>
    <name evidence="9" type="primary">OrdA</name>
    <name evidence="9" type="ORF">CSHISOI_06279</name>
</gene>
<evidence type="ECO:0000313" key="10">
    <source>
        <dbReference type="Proteomes" id="UP000326340"/>
    </source>
</evidence>
<evidence type="ECO:0000313" key="9">
    <source>
        <dbReference type="EMBL" id="TQN69223.1"/>
    </source>
</evidence>
<keyword evidence="7" id="KW-0503">Monooxygenase</keyword>
<dbReference type="CDD" id="cd11065">
    <property type="entry name" value="CYP64-like"/>
    <property type="match status" value="1"/>
</dbReference>
<dbReference type="InterPro" id="IPR050364">
    <property type="entry name" value="Cytochrome_P450_fung"/>
</dbReference>
<keyword evidence="6 8" id="KW-0408">Iron</keyword>
<evidence type="ECO:0000256" key="4">
    <source>
        <dbReference type="ARBA" id="ARBA00022723"/>
    </source>
</evidence>
<dbReference type="InterPro" id="IPR036396">
    <property type="entry name" value="Cyt_P450_sf"/>
</dbReference>
<dbReference type="PANTHER" id="PTHR46300">
    <property type="entry name" value="P450, PUTATIVE (EUROFUNG)-RELATED-RELATED"/>
    <property type="match status" value="1"/>
</dbReference>
<comment type="caution">
    <text evidence="9">The sequence shown here is derived from an EMBL/GenBank/DDBJ whole genome shotgun (WGS) entry which is preliminary data.</text>
</comment>
<protein>
    <submittedName>
        <fullName evidence="9">O-methylsterigmatocystin oxidoreductase</fullName>
    </submittedName>
</protein>
<dbReference type="PANTHER" id="PTHR46300:SF7">
    <property type="entry name" value="P450, PUTATIVE (EUROFUNG)-RELATED"/>
    <property type="match status" value="1"/>
</dbReference>
<evidence type="ECO:0000256" key="8">
    <source>
        <dbReference type="PIRSR" id="PIRSR602401-1"/>
    </source>
</evidence>
<dbReference type="OrthoDB" id="2789670at2759"/>
<keyword evidence="3 8" id="KW-0349">Heme</keyword>
<feature type="binding site" description="axial binding residue" evidence="8">
    <location>
        <position position="469"/>
    </location>
    <ligand>
        <name>heme</name>
        <dbReference type="ChEBI" id="CHEBI:30413"/>
    </ligand>
    <ligandPart>
        <name>Fe</name>
        <dbReference type="ChEBI" id="CHEBI:18248"/>
    </ligandPart>
</feature>
<dbReference type="SUPFAM" id="SSF48264">
    <property type="entry name" value="Cytochrome P450"/>
    <property type="match status" value="1"/>
</dbReference>
<dbReference type="AlphaFoldDB" id="A0A5Q4BQC7"/>
<dbReference type="Proteomes" id="UP000326340">
    <property type="component" value="Unassembled WGS sequence"/>
</dbReference>
<keyword evidence="5" id="KW-0560">Oxidoreductase</keyword>
<evidence type="ECO:0000256" key="2">
    <source>
        <dbReference type="ARBA" id="ARBA00010617"/>
    </source>
</evidence>
<sequence>MKDSSLAIAFGAVLLVTYLVDKLLRTKKKNAGLLPLPPGPKGLPFVGNLRDMPAPEGLAAHHWAKHRDSYGPISAVRVLGNTLIILNDAQVVFDLFEKQSLNFSSRPWQYFSYELVGWKDGTGAQEYNDTLRYHRRSFARIIGTQATASQYNKLQEAEVGHFLLRVLDDPQGFRDYIQKSVKAFASRRSMETLENTRLTVSTTRQAGSVVVQIIYGYNAEQFKKDPLLAMMAQVMDDFAKSATPGAFLVDIFPALRFVPSWFPATGWKKIAKRMALDLSEAVEKPYAFVENQRAEGQNRLSYLSKLLETNGDTPEDRHRSKWSAASLYGGGSDTTVAAIAAFFLVMTVFPEVQQKAQAEIDRVVGAERLPTLDDRERLPYVDALAKEILRWHPIAPMGVPHSNSEDATYRGYRIPKDAILLPNIWWLTHDPAVYKDPMDFRPERHMEGQDREPEFDPRRLAFGFGRRVCSGKIPAENCLFLNIAQSLAVFDIAKKVVDGKVVEPKVVFGDGLISHPMEFETSIKPRSARHEELIRSIEQTFPWKESDAEVLERMKG</sequence>
<evidence type="ECO:0000256" key="7">
    <source>
        <dbReference type="ARBA" id="ARBA00023033"/>
    </source>
</evidence>
<comment type="similarity">
    <text evidence="2">Belongs to the cytochrome P450 family.</text>
</comment>
<dbReference type="InterPro" id="IPR002401">
    <property type="entry name" value="Cyt_P450_E_grp-I"/>
</dbReference>
<dbReference type="InterPro" id="IPR001128">
    <property type="entry name" value="Cyt_P450"/>
</dbReference>
<dbReference type="Pfam" id="PF00067">
    <property type="entry name" value="p450"/>
    <property type="match status" value="1"/>
</dbReference>
<name>A0A5Q4BQC7_9PEZI</name>
<evidence type="ECO:0000256" key="6">
    <source>
        <dbReference type="ARBA" id="ARBA00023004"/>
    </source>
</evidence>
<keyword evidence="4 8" id="KW-0479">Metal-binding</keyword>
<evidence type="ECO:0000256" key="3">
    <source>
        <dbReference type="ARBA" id="ARBA00022617"/>
    </source>
</evidence>
<dbReference type="GO" id="GO:0005506">
    <property type="term" value="F:iron ion binding"/>
    <property type="evidence" value="ECO:0007669"/>
    <property type="project" value="InterPro"/>
</dbReference>
<comment type="cofactor">
    <cofactor evidence="1 8">
        <name>heme</name>
        <dbReference type="ChEBI" id="CHEBI:30413"/>
    </cofactor>
</comment>
<accession>A0A5Q4BQC7</accession>
<evidence type="ECO:0000256" key="5">
    <source>
        <dbReference type="ARBA" id="ARBA00023002"/>
    </source>
</evidence>